<keyword evidence="1" id="KW-1133">Transmembrane helix</keyword>
<dbReference type="AlphaFoldDB" id="A0A1I0U6C7"/>
<dbReference type="EMBL" id="FOJM01000023">
    <property type="protein sequence ID" value="SFA59652.1"/>
    <property type="molecule type" value="Genomic_DNA"/>
</dbReference>
<protein>
    <submittedName>
        <fullName evidence="2">Uncharacterized protein</fullName>
    </submittedName>
</protein>
<evidence type="ECO:0000313" key="3">
    <source>
        <dbReference type="Proteomes" id="UP000198836"/>
    </source>
</evidence>
<sequence>MKTILFILIGVIGALGTFLSTISEHTLRTNQAGSSRGSWYKTVLFLRKTVVKVIVIFITTAFVLYITIIRDGIVESEATAELDRRDSITRKKYQEDREKSDKTIAQILAGNYLKLDTAQRKIVSLIKDSVNKKVTYRSGIKPQLLLLASQDTAKSTFDLNVSVSSQAANAKNVKLLIWISSLEGKRFTPVYLRDESLYEISVLPLNSTTTHTFKFENTFNTQQFIILYEGSYQDQDDNIYPVKLMYSYNIKEKTYGEVKIKFFDRVYTSMKLNKSVIINF</sequence>
<keyword evidence="1" id="KW-0472">Membrane</keyword>
<evidence type="ECO:0000256" key="1">
    <source>
        <dbReference type="SAM" id="Phobius"/>
    </source>
</evidence>
<proteinExistence type="predicted"/>
<keyword evidence="3" id="KW-1185">Reference proteome</keyword>
<accession>A0A1I0U6C7</accession>
<dbReference type="Proteomes" id="UP000198836">
    <property type="component" value="Unassembled WGS sequence"/>
</dbReference>
<organism evidence="2 3">
    <name type="scientific">Pedobacter suwonensis</name>
    <dbReference type="NCBI Taxonomy" id="332999"/>
    <lineage>
        <taxon>Bacteria</taxon>
        <taxon>Pseudomonadati</taxon>
        <taxon>Bacteroidota</taxon>
        <taxon>Sphingobacteriia</taxon>
        <taxon>Sphingobacteriales</taxon>
        <taxon>Sphingobacteriaceae</taxon>
        <taxon>Pedobacter</taxon>
    </lineage>
</organism>
<gene>
    <name evidence="2" type="ORF">SAMN04488511_12314</name>
</gene>
<evidence type="ECO:0000313" key="2">
    <source>
        <dbReference type="EMBL" id="SFA59652.1"/>
    </source>
</evidence>
<feature type="transmembrane region" description="Helical" evidence="1">
    <location>
        <begin position="44"/>
        <end position="66"/>
    </location>
</feature>
<reference evidence="3" key="1">
    <citation type="submission" date="2016-10" db="EMBL/GenBank/DDBJ databases">
        <authorList>
            <person name="Varghese N."/>
            <person name="Submissions S."/>
        </authorList>
    </citation>
    <scope>NUCLEOTIDE SEQUENCE [LARGE SCALE GENOMIC DNA]</scope>
    <source>
        <strain evidence="3">DSM 18130</strain>
    </source>
</reference>
<name>A0A1I0U6C7_9SPHI</name>
<keyword evidence="1" id="KW-0812">Transmembrane</keyword>
<dbReference type="RefSeq" id="WP_090987736.1">
    <property type="nucleotide sequence ID" value="NZ_FOJM01000023.1"/>
</dbReference>